<evidence type="ECO:0000256" key="4">
    <source>
        <dbReference type="ARBA" id="ARBA00022679"/>
    </source>
</evidence>
<dbReference type="FunFam" id="3.40.50.300:FF:000776">
    <property type="entry name" value="Guanylate kinase 2"/>
    <property type="match status" value="1"/>
</dbReference>
<evidence type="ECO:0000256" key="7">
    <source>
        <dbReference type="ARBA" id="ARBA00022840"/>
    </source>
</evidence>
<dbReference type="InterPro" id="IPR027417">
    <property type="entry name" value="P-loop_NTPase"/>
</dbReference>
<sequence>MPGENPPSAAQGAKSKKNKKKNAKAKENTQKADSEQTETLENQDGLAEDDAEDPSDPIETADTHTTKLDTNANHTAEQHTEKPDSDDAESKDRFDALVRDRDSLRAEVTDMRKSLEEIQSKHRADMEALQQKLDDAESKKEQAETQFQKLMERVNAIKSQLGARLKEDEEELAQARSQIEELEDENATLKSQLESKSTELAELSEDAAQKTKEISTLRDRTTLSQQNWIQEKEELMEQNGYLQSEFEQAKDAMHNWEVLAMEERSVRENLAEKVGDLEEQLDNLRDAYERASGERDSQQSTVDGLQRALQEIQLARKQELRELVETSDAQLEDLRKSLREAQEQAKNADKNLLTAREELERVRPFEKEVKEKNLLIGKLRHEAVTLNDHLTKALRFLKKGKPEDNVDRQIVTNHFLHFLALDRSDPKKFQILQLIAALLGWDDEQREQAGLARPGTSSHPGKLRVPGTPLRTPSTPNLATEFMDNGASSKETLAELWSNFLEQEAEAGDRNTIRRGTQFRPVVISGPSGCGKSTLLKRLFAEYPDRFGFSVSNTTRSPRPGEQDGREYNFVTKEAFLDLVAQNGFIEHAQFGSNYYGTSKQAVKAVAEKERICVLDIEMEGVKQVKNSDLNARFLFLAPPSMEELERRLRSRGTETEDSLRQRLDQAVNELEFSKQPGAHDKIVVNDDLEKAYAELRDWVVDGGRFGAPQ</sequence>
<dbReference type="SMART" id="SM00072">
    <property type="entry name" value="GuKc"/>
    <property type="match status" value="1"/>
</dbReference>
<feature type="compositionally biased region" description="Acidic residues" evidence="9">
    <location>
        <begin position="46"/>
        <end position="56"/>
    </location>
</feature>
<dbReference type="PANTHER" id="PTHR23117:SF13">
    <property type="entry name" value="GUANYLATE KINASE"/>
    <property type="match status" value="1"/>
</dbReference>
<feature type="domain" description="Guanylate kinase-like" evidence="10">
    <location>
        <begin position="519"/>
        <end position="701"/>
    </location>
</feature>
<dbReference type="EMBL" id="LJBN01000148">
    <property type="protein sequence ID" value="OOQ86182.1"/>
    <property type="molecule type" value="Genomic_DNA"/>
</dbReference>
<feature type="region of interest" description="Disordered" evidence="9">
    <location>
        <begin position="1"/>
        <end position="103"/>
    </location>
</feature>
<dbReference type="PROSITE" id="PS50913">
    <property type="entry name" value="GRIP"/>
    <property type="match status" value="1"/>
</dbReference>
<keyword evidence="7" id="KW-0067">ATP-binding</keyword>
<feature type="compositionally biased region" description="Basic and acidic residues" evidence="9">
    <location>
        <begin position="116"/>
        <end position="143"/>
    </location>
</feature>
<feature type="region of interest" description="Disordered" evidence="9">
    <location>
        <begin position="450"/>
        <end position="475"/>
    </location>
</feature>
<feature type="region of interest" description="Disordered" evidence="9">
    <location>
        <begin position="116"/>
        <end position="145"/>
    </location>
</feature>
<dbReference type="CDD" id="cd00071">
    <property type="entry name" value="GMPK"/>
    <property type="match status" value="1"/>
</dbReference>
<evidence type="ECO:0000259" key="10">
    <source>
        <dbReference type="PROSITE" id="PS50052"/>
    </source>
</evidence>
<keyword evidence="6" id="KW-0418">Kinase</keyword>
<dbReference type="FunFam" id="3.30.63.10:FF:000002">
    <property type="entry name" value="Guanylate kinase 1"/>
    <property type="match status" value="1"/>
</dbReference>
<dbReference type="Gene3D" id="3.40.50.300">
    <property type="entry name" value="P-loop containing nucleotide triphosphate hydrolases"/>
    <property type="match status" value="1"/>
</dbReference>
<evidence type="ECO:0000259" key="11">
    <source>
        <dbReference type="PROSITE" id="PS50913"/>
    </source>
</evidence>
<dbReference type="SUPFAM" id="SSF52540">
    <property type="entry name" value="P-loop containing nucleoside triphosphate hydrolases"/>
    <property type="match status" value="1"/>
</dbReference>
<dbReference type="Pfam" id="PF00625">
    <property type="entry name" value="Guanylate_kin"/>
    <property type="match status" value="1"/>
</dbReference>
<reference evidence="13" key="1">
    <citation type="submission" date="2015-09" db="EMBL/GenBank/DDBJ databases">
        <authorList>
            <person name="Fill T.P."/>
            <person name="Baretta J.F."/>
            <person name="de Almeida L.G."/>
            <person name="Rocha M."/>
            <person name="de Souza D.H."/>
            <person name="Malavazi I."/>
            <person name="Cerdeira L.T."/>
            <person name="Hong H."/>
            <person name="Samborskyy M."/>
            <person name="de Vasconcelos A.T."/>
            <person name="Leadlay P."/>
            <person name="Rodrigues-Filho E."/>
        </authorList>
    </citation>
    <scope>NUCLEOTIDE SEQUENCE [LARGE SCALE GENOMIC DNA]</scope>
    <source>
        <strain evidence="13">LaBioMMi 136</strain>
    </source>
</reference>
<evidence type="ECO:0000256" key="1">
    <source>
        <dbReference type="ARBA" id="ARBA00005790"/>
    </source>
</evidence>
<gene>
    <name evidence="12" type="ORF">PEBR_22303</name>
</gene>
<feature type="compositionally biased region" description="Basic and acidic residues" evidence="9">
    <location>
        <begin position="76"/>
        <end position="103"/>
    </location>
</feature>
<dbReference type="InterPro" id="IPR008144">
    <property type="entry name" value="Guanylate_kin-like_dom"/>
</dbReference>
<evidence type="ECO:0000256" key="5">
    <source>
        <dbReference type="ARBA" id="ARBA00022741"/>
    </source>
</evidence>
<dbReference type="GO" id="GO:0005524">
    <property type="term" value="F:ATP binding"/>
    <property type="evidence" value="ECO:0007669"/>
    <property type="project" value="UniProtKB-KW"/>
</dbReference>
<evidence type="ECO:0000313" key="13">
    <source>
        <dbReference type="Proteomes" id="UP000190744"/>
    </source>
</evidence>
<dbReference type="InterPro" id="IPR008145">
    <property type="entry name" value="GK/Ca_channel_bsu"/>
</dbReference>
<dbReference type="AlphaFoldDB" id="A0A1S9RKW9"/>
<comment type="caution">
    <text evidence="12">The sequence shown here is derived from an EMBL/GenBank/DDBJ whole genome shotgun (WGS) entry which is preliminary data.</text>
</comment>
<dbReference type="InterPro" id="IPR019459">
    <property type="entry name" value="GRAB"/>
</dbReference>
<dbReference type="InterPro" id="IPR017665">
    <property type="entry name" value="Guanylate_kinase"/>
</dbReference>
<organism evidence="12 13">
    <name type="scientific">Penicillium brasilianum</name>
    <dbReference type="NCBI Taxonomy" id="104259"/>
    <lineage>
        <taxon>Eukaryota</taxon>
        <taxon>Fungi</taxon>
        <taxon>Dikarya</taxon>
        <taxon>Ascomycota</taxon>
        <taxon>Pezizomycotina</taxon>
        <taxon>Eurotiomycetes</taxon>
        <taxon>Eurotiomycetidae</taxon>
        <taxon>Eurotiales</taxon>
        <taxon>Aspergillaceae</taxon>
        <taxon>Penicillium</taxon>
    </lineage>
</organism>
<evidence type="ECO:0000256" key="3">
    <source>
        <dbReference type="ARBA" id="ARBA00016296"/>
    </source>
</evidence>
<dbReference type="Proteomes" id="UP000190744">
    <property type="component" value="Unassembled WGS sequence"/>
</dbReference>
<name>A0A1S9RKW9_PENBI</name>
<protein>
    <recommendedName>
        <fullName evidence="3">Guanylate kinase</fullName>
        <ecNumber evidence="2">2.7.4.8</ecNumber>
    </recommendedName>
    <alternativeName>
        <fullName evidence="8">GMP kinase</fullName>
    </alternativeName>
</protein>
<feature type="compositionally biased region" description="Basic and acidic residues" evidence="9">
    <location>
        <begin position="24"/>
        <end position="34"/>
    </location>
</feature>
<dbReference type="GO" id="GO:0005829">
    <property type="term" value="C:cytosol"/>
    <property type="evidence" value="ECO:0007669"/>
    <property type="project" value="TreeGrafter"/>
</dbReference>
<evidence type="ECO:0000256" key="8">
    <source>
        <dbReference type="ARBA" id="ARBA00030128"/>
    </source>
</evidence>
<evidence type="ECO:0000256" key="9">
    <source>
        <dbReference type="SAM" id="MobiDB-lite"/>
    </source>
</evidence>
<feature type="region of interest" description="Disordered" evidence="9">
    <location>
        <begin position="165"/>
        <end position="198"/>
    </location>
</feature>
<comment type="similarity">
    <text evidence="1">Belongs to the guanylate kinase family.</text>
</comment>
<dbReference type="PANTHER" id="PTHR23117">
    <property type="entry name" value="GUANYLATE KINASE-RELATED"/>
    <property type="match status" value="1"/>
</dbReference>
<feature type="domain" description="GRIP" evidence="11">
    <location>
        <begin position="401"/>
        <end position="452"/>
    </location>
</feature>
<dbReference type="InterPro" id="IPR020590">
    <property type="entry name" value="Guanylate_kinase_CS"/>
</dbReference>
<feature type="compositionally biased region" description="Basic residues" evidence="9">
    <location>
        <begin position="14"/>
        <end position="23"/>
    </location>
</feature>
<accession>A0A1S9RKW9</accession>
<dbReference type="Gene3D" id="1.10.287.1490">
    <property type="match status" value="1"/>
</dbReference>
<evidence type="ECO:0000256" key="6">
    <source>
        <dbReference type="ARBA" id="ARBA00022777"/>
    </source>
</evidence>
<keyword evidence="5" id="KW-0547">Nucleotide-binding</keyword>
<dbReference type="InterPro" id="IPR000237">
    <property type="entry name" value="GRIP_dom"/>
</dbReference>
<keyword evidence="4" id="KW-0808">Transferase</keyword>
<evidence type="ECO:0000313" key="12">
    <source>
        <dbReference type="EMBL" id="OOQ86182.1"/>
    </source>
</evidence>
<dbReference type="GO" id="GO:0004385">
    <property type="term" value="F:GMP kinase activity"/>
    <property type="evidence" value="ECO:0007669"/>
    <property type="project" value="UniProtKB-EC"/>
</dbReference>
<dbReference type="EC" id="2.7.4.8" evidence="2"/>
<dbReference type="Pfam" id="PF10375">
    <property type="entry name" value="GRAB"/>
    <property type="match status" value="1"/>
</dbReference>
<evidence type="ECO:0000256" key="2">
    <source>
        <dbReference type="ARBA" id="ARBA00012961"/>
    </source>
</evidence>
<dbReference type="NCBIfam" id="TIGR03263">
    <property type="entry name" value="guanyl_kin"/>
    <property type="match status" value="1"/>
</dbReference>
<proteinExistence type="inferred from homology"/>
<dbReference type="PROSITE" id="PS00856">
    <property type="entry name" value="GUANYLATE_KINASE_1"/>
    <property type="match status" value="1"/>
</dbReference>
<dbReference type="PROSITE" id="PS50052">
    <property type="entry name" value="GUANYLATE_KINASE_2"/>
    <property type="match status" value="1"/>
</dbReference>